<evidence type="ECO:0000259" key="2">
    <source>
        <dbReference type="PROSITE" id="PS50033"/>
    </source>
</evidence>
<dbReference type="PROSITE" id="PS50033">
    <property type="entry name" value="UBX"/>
    <property type="match status" value="1"/>
</dbReference>
<dbReference type="PANTHER" id="PTHR23322">
    <property type="entry name" value="FAS-ASSOCIATED PROTEIN"/>
    <property type="match status" value="1"/>
</dbReference>
<feature type="compositionally biased region" description="Gly residues" evidence="1">
    <location>
        <begin position="149"/>
        <end position="162"/>
    </location>
</feature>
<reference evidence="3" key="1">
    <citation type="journal article" date="2012" name="Nat. Biotechnol.">
        <title>Reference genome sequence of the model plant Setaria.</title>
        <authorList>
            <person name="Bennetzen J.L."/>
            <person name="Schmutz J."/>
            <person name="Wang H."/>
            <person name="Percifield R."/>
            <person name="Hawkins J."/>
            <person name="Pontaroli A.C."/>
            <person name="Estep M."/>
            <person name="Feng L."/>
            <person name="Vaughn J.N."/>
            <person name="Grimwood J."/>
            <person name="Jenkins J."/>
            <person name="Barry K."/>
            <person name="Lindquist E."/>
            <person name="Hellsten U."/>
            <person name="Deshpande S."/>
            <person name="Wang X."/>
            <person name="Wu X."/>
            <person name="Mitros T."/>
            <person name="Triplett J."/>
            <person name="Yang X."/>
            <person name="Ye C.Y."/>
            <person name="Mauro-Herrera M."/>
            <person name="Wang L."/>
            <person name="Li P."/>
            <person name="Sharma M."/>
            <person name="Sharma R."/>
            <person name="Ronald P.C."/>
            <person name="Panaud O."/>
            <person name="Kellogg E.A."/>
            <person name="Brutnell T.P."/>
            <person name="Doust A.N."/>
            <person name="Tuskan G.A."/>
            <person name="Rokhsar D."/>
            <person name="Devos K.M."/>
        </authorList>
    </citation>
    <scope>NUCLEOTIDE SEQUENCE [LARGE SCALE GENOMIC DNA]</scope>
    <source>
        <strain evidence="3">Yugu1</strain>
    </source>
</reference>
<dbReference type="EMBL" id="CM003529">
    <property type="protein sequence ID" value="RCV10383.1"/>
    <property type="molecule type" value="Genomic_DNA"/>
</dbReference>
<evidence type="ECO:0000313" key="3">
    <source>
        <dbReference type="EMBL" id="RCV10383.1"/>
    </source>
</evidence>
<dbReference type="CDD" id="cd02958">
    <property type="entry name" value="UAS"/>
    <property type="match status" value="1"/>
</dbReference>
<gene>
    <name evidence="3" type="ORF">SETIT_2G107800v2</name>
</gene>
<dbReference type="InterPro" id="IPR006577">
    <property type="entry name" value="UAS"/>
</dbReference>
<feature type="domain" description="UBX" evidence="2">
    <location>
        <begin position="473"/>
        <end position="554"/>
    </location>
</feature>
<accession>A0A368PXP8</accession>
<evidence type="ECO:0000256" key="1">
    <source>
        <dbReference type="SAM" id="MobiDB-lite"/>
    </source>
</evidence>
<dbReference type="InterPro" id="IPR036249">
    <property type="entry name" value="Thioredoxin-like_sf"/>
</dbReference>
<sequence>MADEALAAFMDVTGCGYEDAFHRLASCGGHLGEAVNRFFNVEAGTSGILRSPPLPSLPQVISDSESDDDAARAPVPAARPDRPARVGGARGRWPSGSAPRRVSRWDSETKGGGGSSKSSPRRRRDMEAGRNRDRVQKKRRRVGEDDGPYRGGRGAGDGGKSSGRGRRFRDIFASSSSDGEEDKVEANSSRNRRRLNPKDDTSDGEEDVQVISSSSSSRRPNRGGKAPTSGATAVKKEDGNSSSLRRRFRETILSDDDDMEVYEAPPPPRASQSEKDELFRVPHGLTYKGGFHDAVAHAARRCRWLLVNVQGRLDLASLAQNRDVWASDLVAQCVREHFVLWQADAGDEEIIGGEGEEATKVLSYYKIPRAKLPVVVVVDPVTGQAVGRLHGTDPNDFLVSMEPYTDKKPAFPVVGAAKKSTASAGAQQNDKIPAATAAPTNWQGQAPTVRKPAEQPVATAVAVAPTSQQPASVEMKVCKLRVRLPDGRVVAKEFGIQCAVAELFSYCRSEMGAGAAAARPFRLLRFVGAARVEIGNDDASFESLRLHMSTVCVDLS</sequence>
<dbReference type="OrthoDB" id="270602at2759"/>
<dbReference type="SUPFAM" id="SSF54236">
    <property type="entry name" value="Ubiquitin-like"/>
    <property type="match status" value="1"/>
</dbReference>
<dbReference type="SUPFAM" id="SSF52833">
    <property type="entry name" value="Thioredoxin-like"/>
    <property type="match status" value="1"/>
</dbReference>
<name>A0A368PXP8_SETIT</name>
<dbReference type="Pfam" id="PF13899">
    <property type="entry name" value="Thioredoxin_7"/>
    <property type="match status" value="1"/>
</dbReference>
<feature type="region of interest" description="Disordered" evidence="1">
    <location>
        <begin position="46"/>
        <end position="275"/>
    </location>
</feature>
<organism evidence="3">
    <name type="scientific">Setaria italica</name>
    <name type="common">Foxtail millet</name>
    <name type="synonym">Panicum italicum</name>
    <dbReference type="NCBI Taxonomy" id="4555"/>
    <lineage>
        <taxon>Eukaryota</taxon>
        <taxon>Viridiplantae</taxon>
        <taxon>Streptophyta</taxon>
        <taxon>Embryophyta</taxon>
        <taxon>Tracheophyta</taxon>
        <taxon>Spermatophyta</taxon>
        <taxon>Magnoliopsida</taxon>
        <taxon>Liliopsida</taxon>
        <taxon>Poales</taxon>
        <taxon>Poaceae</taxon>
        <taxon>PACMAD clade</taxon>
        <taxon>Panicoideae</taxon>
        <taxon>Panicodae</taxon>
        <taxon>Paniceae</taxon>
        <taxon>Cenchrinae</taxon>
        <taxon>Setaria</taxon>
    </lineage>
</organism>
<reference evidence="3" key="2">
    <citation type="submission" date="2015-07" db="EMBL/GenBank/DDBJ databases">
        <authorList>
            <person name="Noorani M."/>
        </authorList>
    </citation>
    <scope>NUCLEOTIDE SEQUENCE</scope>
    <source>
        <strain evidence="3">Yugu1</strain>
    </source>
</reference>
<dbReference type="InterPro" id="IPR050730">
    <property type="entry name" value="UBX_domain-protein"/>
</dbReference>
<dbReference type="InterPro" id="IPR001012">
    <property type="entry name" value="UBX_dom"/>
</dbReference>
<dbReference type="Gene3D" id="3.10.20.90">
    <property type="entry name" value="Phosphatidylinositol 3-kinase Catalytic Subunit, Chain A, domain 1"/>
    <property type="match status" value="1"/>
</dbReference>
<dbReference type="Pfam" id="PF14555">
    <property type="entry name" value="UBA_4"/>
    <property type="match status" value="1"/>
</dbReference>
<dbReference type="Pfam" id="PF00789">
    <property type="entry name" value="UBX"/>
    <property type="match status" value="1"/>
</dbReference>
<proteinExistence type="predicted"/>
<dbReference type="AlphaFoldDB" id="A0A368PXP8"/>
<protein>
    <recommendedName>
        <fullName evidence="2">UBX domain-containing protein</fullName>
    </recommendedName>
</protein>
<dbReference type="STRING" id="4555.A0A368PXP8"/>
<dbReference type="PANTHER" id="PTHR23322:SF70">
    <property type="entry name" value="UBX DOMAIN-CONTAINING PROTEIN"/>
    <property type="match status" value="1"/>
</dbReference>
<dbReference type="SMART" id="SM00594">
    <property type="entry name" value="UAS"/>
    <property type="match status" value="1"/>
</dbReference>
<dbReference type="Gene3D" id="3.40.30.10">
    <property type="entry name" value="Glutaredoxin"/>
    <property type="match status" value="1"/>
</dbReference>
<dbReference type="InterPro" id="IPR029071">
    <property type="entry name" value="Ubiquitin-like_domsf"/>
</dbReference>
<feature type="compositionally biased region" description="Basic and acidic residues" evidence="1">
    <location>
        <begin position="124"/>
        <end position="134"/>
    </location>
</feature>
<dbReference type="KEGG" id="sita:101778740"/>